<comment type="caution">
    <text evidence="1">The sequence shown here is derived from an EMBL/GenBank/DDBJ whole genome shotgun (WGS) entry which is preliminary data.</text>
</comment>
<dbReference type="EMBL" id="JAAIIH010000002">
    <property type="protein sequence ID" value="NMN00123.1"/>
    <property type="molecule type" value="Genomic_DNA"/>
</dbReference>
<name>A0A7Y0F167_9BIFI</name>
<dbReference type="Proteomes" id="UP000588277">
    <property type="component" value="Unassembled WGS sequence"/>
</dbReference>
<proteinExistence type="predicted"/>
<sequence length="39" mass="4467">MEKPRPFDGPHLDRRSGRTAYRFPSATESFSMSAQCTFT</sequence>
<accession>A0A7Y0F167</accession>
<evidence type="ECO:0000313" key="1">
    <source>
        <dbReference type="EMBL" id="NMN00123.1"/>
    </source>
</evidence>
<reference evidence="1 2" key="1">
    <citation type="submission" date="2020-02" db="EMBL/GenBank/DDBJ databases">
        <title>Characterization of phylogenetic diversity of novel bifidobacterial species isolated in Czech ZOOs.</title>
        <authorList>
            <person name="Lugli G.A."/>
            <person name="Vera N.B."/>
            <person name="Ventura M."/>
        </authorList>
    </citation>
    <scope>NUCLEOTIDE SEQUENCE [LARGE SCALE GENOMIC DNA]</scope>
    <source>
        <strain evidence="1 2">DSM 109958</strain>
    </source>
</reference>
<organism evidence="1 2">
    <name type="scientific">Bifidobacterium moraviense</name>
    <dbReference type="NCBI Taxonomy" id="2675323"/>
    <lineage>
        <taxon>Bacteria</taxon>
        <taxon>Bacillati</taxon>
        <taxon>Actinomycetota</taxon>
        <taxon>Actinomycetes</taxon>
        <taxon>Bifidobacteriales</taxon>
        <taxon>Bifidobacteriaceae</taxon>
        <taxon>Bifidobacterium</taxon>
    </lineage>
</organism>
<gene>
    <name evidence="1" type="ORF">G1C96_0700</name>
</gene>
<evidence type="ECO:0000313" key="2">
    <source>
        <dbReference type="Proteomes" id="UP000588277"/>
    </source>
</evidence>
<protein>
    <submittedName>
        <fullName evidence="1">Uncharacterized protein</fullName>
    </submittedName>
</protein>
<keyword evidence="2" id="KW-1185">Reference proteome</keyword>
<dbReference type="AlphaFoldDB" id="A0A7Y0F167"/>